<dbReference type="AlphaFoldDB" id="A0A6V8K3M1"/>
<dbReference type="Proteomes" id="UP000482800">
    <property type="component" value="Unassembled WGS sequence"/>
</dbReference>
<protein>
    <submittedName>
        <fullName evidence="1">Hydroxyurea phosphotransferase</fullName>
    </submittedName>
</protein>
<sequence length="311" mass="33042">MAGSVNAPTPLPAVLERNVVGVWGAEGAAWLAGLPALRDRVARTWGLTLGEPYPLSYHWVAPATRPDGTAAVLKLGVPGADHLPVEAATLECWDGAGAVRLLAYEPAWGALLLERADPGTAASALVPGRDAEATAAIIAVMRRLHAVPVPDGGLPPLESQGEAFARHLRVYPGDHPLPRALVERAGRLFDELCASATARVLLHGDLHHDNVLRAKREPWLAIDPHGVVGDPGYEAGSMVHNPDPDRREDELLALVPARIEQLADGMGLPVERVTAWAFVKAVLSEVWSGESGPEMVGSRALDVALRLLPRL</sequence>
<name>A0A6V8K3M1_9ACTN</name>
<keyword evidence="1" id="KW-0808">Transferase</keyword>
<gene>
    <name evidence="1" type="ORF">Phou_009390</name>
</gene>
<dbReference type="InterPro" id="IPR006748">
    <property type="entry name" value="NH2Glyco/OHUrea_AB-resist_kin"/>
</dbReference>
<dbReference type="Gene3D" id="3.90.1200.10">
    <property type="match status" value="1"/>
</dbReference>
<dbReference type="Pfam" id="PF04655">
    <property type="entry name" value="APH_6_hur"/>
    <property type="match status" value="1"/>
</dbReference>
<dbReference type="SUPFAM" id="SSF56112">
    <property type="entry name" value="Protein kinase-like (PK-like)"/>
    <property type="match status" value="1"/>
</dbReference>
<reference evidence="1 2" key="2">
    <citation type="submission" date="2020-03" db="EMBL/GenBank/DDBJ databases">
        <authorList>
            <person name="Ichikawa N."/>
            <person name="Kimura A."/>
            <person name="Kitahashi Y."/>
            <person name="Uohara A."/>
        </authorList>
    </citation>
    <scope>NUCLEOTIDE SEQUENCE [LARGE SCALE GENOMIC DNA]</scope>
    <source>
        <strain evidence="1 2">NBRC 108639</strain>
    </source>
</reference>
<dbReference type="EMBL" id="BLPF01000001">
    <property type="protein sequence ID" value="GFJ76759.1"/>
    <property type="molecule type" value="Genomic_DNA"/>
</dbReference>
<organism evidence="1 2">
    <name type="scientific">Phytohabitans houttuyneae</name>
    <dbReference type="NCBI Taxonomy" id="1076126"/>
    <lineage>
        <taxon>Bacteria</taxon>
        <taxon>Bacillati</taxon>
        <taxon>Actinomycetota</taxon>
        <taxon>Actinomycetes</taxon>
        <taxon>Micromonosporales</taxon>
        <taxon>Micromonosporaceae</taxon>
    </lineage>
</organism>
<evidence type="ECO:0000313" key="2">
    <source>
        <dbReference type="Proteomes" id="UP000482800"/>
    </source>
</evidence>
<reference evidence="1 2" key="1">
    <citation type="submission" date="2020-03" db="EMBL/GenBank/DDBJ databases">
        <title>Whole genome shotgun sequence of Phytohabitans houttuyneae NBRC 108639.</title>
        <authorList>
            <person name="Komaki H."/>
            <person name="Tamura T."/>
        </authorList>
    </citation>
    <scope>NUCLEOTIDE SEQUENCE [LARGE SCALE GENOMIC DNA]</scope>
    <source>
        <strain evidence="1 2">NBRC 108639</strain>
    </source>
</reference>
<keyword evidence="2" id="KW-1185">Reference proteome</keyword>
<accession>A0A6V8K3M1</accession>
<dbReference type="GO" id="GO:0019748">
    <property type="term" value="P:secondary metabolic process"/>
    <property type="evidence" value="ECO:0007669"/>
    <property type="project" value="InterPro"/>
</dbReference>
<dbReference type="InterPro" id="IPR011009">
    <property type="entry name" value="Kinase-like_dom_sf"/>
</dbReference>
<proteinExistence type="predicted"/>
<dbReference type="GO" id="GO:0016773">
    <property type="term" value="F:phosphotransferase activity, alcohol group as acceptor"/>
    <property type="evidence" value="ECO:0007669"/>
    <property type="project" value="InterPro"/>
</dbReference>
<evidence type="ECO:0000313" key="1">
    <source>
        <dbReference type="EMBL" id="GFJ76759.1"/>
    </source>
</evidence>
<comment type="caution">
    <text evidence="1">The sequence shown here is derived from an EMBL/GenBank/DDBJ whole genome shotgun (WGS) entry which is preliminary data.</text>
</comment>